<evidence type="ECO:0000313" key="3">
    <source>
        <dbReference type="Proteomes" id="UP000585050"/>
    </source>
</evidence>
<evidence type="ECO:0000256" key="1">
    <source>
        <dbReference type="SAM" id="Coils"/>
    </source>
</evidence>
<proteinExistence type="predicted"/>
<keyword evidence="1" id="KW-0175">Coiled coil</keyword>
<dbReference type="Proteomes" id="UP000585050">
    <property type="component" value="Unassembled WGS sequence"/>
</dbReference>
<name>A0A7X8SHH0_9BACT</name>
<comment type="caution">
    <text evidence="2">The sequence shown here is derived from an EMBL/GenBank/DDBJ whole genome shotgun (WGS) entry which is preliminary data.</text>
</comment>
<gene>
    <name evidence="2" type="ORF">HGP29_03245</name>
</gene>
<evidence type="ECO:0000313" key="2">
    <source>
        <dbReference type="EMBL" id="NLR90202.1"/>
    </source>
</evidence>
<sequence length="376" mass="44617">MSKDKLIVFDKIKKGKPKKNPKTLTDQLTILWAKVQKLKNRNNRITSDLVNMKSAYEEYVEKEHKQRFQELYKLIEQLLFLEKDAKLSSKQRQVFQGIINQLMVDALQSPFIDTMGFRDLIPEYKSAHEKKSKKKTKTQQKNERKQEVLNYLQYKSNHLENIESYFSEEQWLEMLSNDEKVKKYFDQIIAPILYQKQLKKAIHEANNVHNSKEKHNIDNQTNTLEIKHTSVNSLYKQLAKKLHPDKTQDVHEKDKFHDLMIVISTAKKENDLITLLNLYTEYFKEENVKFNESEAEHLYQILKNQLSKLEEEKANLLSSPMDEYIYKIFAGVSGRGITKKAYSMANDEKVIFQQYQHLLNELPDELSLKNYLQNYI</sequence>
<dbReference type="AlphaFoldDB" id="A0A7X8SHH0"/>
<protein>
    <recommendedName>
        <fullName evidence="4">J domain-containing protein</fullName>
    </recommendedName>
</protein>
<dbReference type="EMBL" id="JABAIL010000001">
    <property type="protein sequence ID" value="NLR90202.1"/>
    <property type="molecule type" value="Genomic_DNA"/>
</dbReference>
<evidence type="ECO:0008006" key="4">
    <source>
        <dbReference type="Google" id="ProtNLM"/>
    </source>
</evidence>
<reference evidence="2 3" key="1">
    <citation type="submission" date="2020-04" db="EMBL/GenBank/DDBJ databases">
        <title>Flammeovirga sp. SR4, a novel species isolated from seawater.</title>
        <authorList>
            <person name="Wang X."/>
        </authorList>
    </citation>
    <scope>NUCLEOTIDE SEQUENCE [LARGE SCALE GENOMIC DNA]</scope>
    <source>
        <strain evidence="2 3">SR4</strain>
    </source>
</reference>
<keyword evidence="3" id="KW-1185">Reference proteome</keyword>
<organism evidence="2 3">
    <name type="scientific">Flammeovirga agarivorans</name>
    <dbReference type="NCBI Taxonomy" id="2726742"/>
    <lineage>
        <taxon>Bacteria</taxon>
        <taxon>Pseudomonadati</taxon>
        <taxon>Bacteroidota</taxon>
        <taxon>Cytophagia</taxon>
        <taxon>Cytophagales</taxon>
        <taxon>Flammeovirgaceae</taxon>
        <taxon>Flammeovirga</taxon>
    </lineage>
</organism>
<dbReference type="RefSeq" id="WP_168880911.1">
    <property type="nucleotide sequence ID" value="NZ_JABAIL010000001.1"/>
</dbReference>
<feature type="coiled-coil region" evidence="1">
    <location>
        <begin position="292"/>
        <end position="319"/>
    </location>
</feature>
<accession>A0A7X8SHH0</accession>